<proteinExistence type="predicted"/>
<reference evidence="2 3" key="1">
    <citation type="journal article" date="2024" name="IMA Fungus">
        <title>Apiospora arundinis, a panoply of carbohydrate-active enzymes and secondary metabolites.</title>
        <authorList>
            <person name="Sorensen T."/>
            <person name="Petersen C."/>
            <person name="Muurmann A.T."/>
            <person name="Christiansen J.V."/>
            <person name="Brundto M.L."/>
            <person name="Overgaard C.K."/>
            <person name="Boysen A.T."/>
            <person name="Wollenberg R.D."/>
            <person name="Larsen T.O."/>
            <person name="Sorensen J.L."/>
            <person name="Nielsen K.L."/>
            <person name="Sondergaard T.E."/>
        </authorList>
    </citation>
    <scope>NUCLEOTIDE SEQUENCE [LARGE SCALE GENOMIC DNA]</scope>
    <source>
        <strain evidence="2 3">AAU 773</strain>
    </source>
</reference>
<keyword evidence="3" id="KW-1185">Reference proteome</keyword>
<evidence type="ECO:0000313" key="3">
    <source>
        <dbReference type="Proteomes" id="UP001390339"/>
    </source>
</evidence>
<protein>
    <submittedName>
        <fullName evidence="2">S-adenosyl-L-methionine-dependent methyltransferase</fullName>
    </submittedName>
</protein>
<organism evidence="2 3">
    <name type="scientific">Apiospora arundinis</name>
    <dbReference type="NCBI Taxonomy" id="335852"/>
    <lineage>
        <taxon>Eukaryota</taxon>
        <taxon>Fungi</taxon>
        <taxon>Dikarya</taxon>
        <taxon>Ascomycota</taxon>
        <taxon>Pezizomycotina</taxon>
        <taxon>Sordariomycetes</taxon>
        <taxon>Xylariomycetidae</taxon>
        <taxon>Amphisphaeriales</taxon>
        <taxon>Apiosporaceae</taxon>
        <taxon>Apiospora</taxon>
    </lineage>
</organism>
<dbReference type="GO" id="GO:0008168">
    <property type="term" value="F:methyltransferase activity"/>
    <property type="evidence" value="ECO:0007669"/>
    <property type="project" value="UniProtKB-KW"/>
</dbReference>
<dbReference type="EMBL" id="JAPCWZ010000010">
    <property type="protein sequence ID" value="KAK8848613.1"/>
    <property type="molecule type" value="Genomic_DNA"/>
</dbReference>
<evidence type="ECO:0000259" key="1">
    <source>
        <dbReference type="Pfam" id="PF13649"/>
    </source>
</evidence>
<evidence type="ECO:0000313" key="2">
    <source>
        <dbReference type="EMBL" id="KAK8848613.1"/>
    </source>
</evidence>
<dbReference type="SUPFAM" id="SSF53335">
    <property type="entry name" value="S-adenosyl-L-methionine-dependent methyltransferases"/>
    <property type="match status" value="1"/>
</dbReference>
<dbReference type="InterPro" id="IPR029063">
    <property type="entry name" value="SAM-dependent_MTases_sf"/>
</dbReference>
<gene>
    <name evidence="2" type="ORF">PGQ11_015093</name>
</gene>
<dbReference type="InterPro" id="IPR041698">
    <property type="entry name" value="Methyltransf_25"/>
</dbReference>
<name>A0ABR2HKW9_9PEZI</name>
<keyword evidence="2" id="KW-0808">Transferase</keyword>
<dbReference type="CDD" id="cd02440">
    <property type="entry name" value="AdoMet_MTases"/>
    <property type="match status" value="1"/>
</dbReference>
<feature type="domain" description="Methyltransferase" evidence="1">
    <location>
        <begin position="47"/>
        <end position="149"/>
    </location>
</feature>
<comment type="caution">
    <text evidence="2">The sequence shown here is derived from an EMBL/GenBank/DDBJ whole genome shotgun (WGS) entry which is preliminary data.</text>
</comment>
<sequence>MKQEENPVKSNYDDQAKAYSQFVLTPLGTLEKELFDLCIKDCGGFRVLDLGGGTGLRARDTLGAGAAAVDLVDISPEMMRQGQAYEKAIGRDCIRWHQADVSQPLDHLHLGGGTLYDMVIANGIFEHAHDEQEFEAMWRNAAAYLKPGGLVVSNRNDPHSPAAVDGKYGVVFDSFRDVPGGLAFRYRALTDPPLVFQSTALEAHYSGTFKIPGKHFEDFKNVPFEETPIVKADMEFWKLYLDQPILYIFTARKKGP</sequence>
<dbReference type="Gene3D" id="3.40.50.150">
    <property type="entry name" value="Vaccinia Virus protein VP39"/>
    <property type="match status" value="1"/>
</dbReference>
<keyword evidence="2" id="KW-0489">Methyltransferase</keyword>
<dbReference type="Proteomes" id="UP001390339">
    <property type="component" value="Unassembled WGS sequence"/>
</dbReference>
<dbReference type="Pfam" id="PF13649">
    <property type="entry name" value="Methyltransf_25"/>
    <property type="match status" value="1"/>
</dbReference>
<dbReference type="GO" id="GO:0032259">
    <property type="term" value="P:methylation"/>
    <property type="evidence" value="ECO:0007669"/>
    <property type="project" value="UniProtKB-KW"/>
</dbReference>
<accession>A0ABR2HKW9</accession>